<organism evidence="2 3">
    <name type="scientific">Elliptochloris bilobata</name>
    <dbReference type="NCBI Taxonomy" id="381761"/>
    <lineage>
        <taxon>Eukaryota</taxon>
        <taxon>Viridiplantae</taxon>
        <taxon>Chlorophyta</taxon>
        <taxon>core chlorophytes</taxon>
        <taxon>Trebouxiophyceae</taxon>
        <taxon>Trebouxiophyceae incertae sedis</taxon>
        <taxon>Elliptochloris clade</taxon>
        <taxon>Elliptochloris</taxon>
    </lineage>
</organism>
<comment type="caution">
    <text evidence="2">The sequence shown here is derived from an EMBL/GenBank/DDBJ whole genome shotgun (WGS) entry which is preliminary data.</text>
</comment>
<dbReference type="EMBL" id="JALJOU010000024">
    <property type="protein sequence ID" value="KAK9836977.1"/>
    <property type="molecule type" value="Genomic_DNA"/>
</dbReference>
<reference evidence="2 3" key="1">
    <citation type="journal article" date="2024" name="Nat. Commun.">
        <title>Phylogenomics reveals the evolutionary origins of lichenization in chlorophyte algae.</title>
        <authorList>
            <person name="Puginier C."/>
            <person name="Libourel C."/>
            <person name="Otte J."/>
            <person name="Skaloud P."/>
            <person name="Haon M."/>
            <person name="Grisel S."/>
            <person name="Petersen M."/>
            <person name="Berrin J.G."/>
            <person name="Delaux P.M."/>
            <person name="Dal Grande F."/>
            <person name="Keller J."/>
        </authorList>
    </citation>
    <scope>NUCLEOTIDE SEQUENCE [LARGE SCALE GENOMIC DNA]</scope>
    <source>
        <strain evidence="2 3">SAG 245.80</strain>
    </source>
</reference>
<sequence length="128" mass="13408">MANKAKAKKKPTKAKADNKSPPTGPELPRLQMERAAEKRDRSERAFKRSLGLDVEEAGKPAKTAINLVASSTAGTASPADARTKELIKTAPAPPGDEDLPDSGKPQPDDAPSTPDKRVAEGDVATPAD</sequence>
<protein>
    <submittedName>
        <fullName evidence="2">Uncharacterized protein</fullName>
    </submittedName>
</protein>
<evidence type="ECO:0000256" key="1">
    <source>
        <dbReference type="SAM" id="MobiDB-lite"/>
    </source>
</evidence>
<feature type="compositionally biased region" description="Basic residues" evidence="1">
    <location>
        <begin position="1"/>
        <end position="13"/>
    </location>
</feature>
<evidence type="ECO:0000313" key="2">
    <source>
        <dbReference type="EMBL" id="KAK9836977.1"/>
    </source>
</evidence>
<dbReference type="AlphaFoldDB" id="A0AAW1RTQ3"/>
<feature type="compositionally biased region" description="Basic and acidic residues" evidence="1">
    <location>
        <begin position="31"/>
        <end position="46"/>
    </location>
</feature>
<accession>A0AAW1RTQ3</accession>
<feature type="region of interest" description="Disordered" evidence="1">
    <location>
        <begin position="1"/>
        <end position="128"/>
    </location>
</feature>
<gene>
    <name evidence="2" type="ORF">WJX81_004078</name>
</gene>
<keyword evidence="3" id="KW-1185">Reference proteome</keyword>
<dbReference type="Proteomes" id="UP001445335">
    <property type="component" value="Unassembled WGS sequence"/>
</dbReference>
<name>A0AAW1RTQ3_9CHLO</name>
<proteinExistence type="predicted"/>
<evidence type="ECO:0000313" key="3">
    <source>
        <dbReference type="Proteomes" id="UP001445335"/>
    </source>
</evidence>